<dbReference type="EMBL" id="JAWQEG010001200">
    <property type="protein sequence ID" value="KAK3881602.1"/>
    <property type="molecule type" value="Genomic_DNA"/>
</dbReference>
<name>A0AAE1KS86_PETCI</name>
<dbReference type="AlphaFoldDB" id="A0AAE1KS86"/>
<protein>
    <submittedName>
        <fullName evidence="1">Uncharacterized protein</fullName>
    </submittedName>
</protein>
<sequence>MTIIIAPSFISSQYQLVCLSLLGYPIRSDATGTLRKIIGAEPANTLPRVSTPLPHLSHLPLSRTTLTVGSRFTPLPSPPPGPTNPPFLGTAGALYRTMVLPSSQHAQNFLLTGYNITYAQFTTTHEMRKEKTNSMLPAHLYPNFVCLFA</sequence>
<evidence type="ECO:0000313" key="2">
    <source>
        <dbReference type="Proteomes" id="UP001286313"/>
    </source>
</evidence>
<proteinExistence type="predicted"/>
<comment type="caution">
    <text evidence="1">The sequence shown here is derived from an EMBL/GenBank/DDBJ whole genome shotgun (WGS) entry which is preliminary data.</text>
</comment>
<reference evidence="1" key="1">
    <citation type="submission" date="2023-10" db="EMBL/GenBank/DDBJ databases">
        <title>Genome assemblies of two species of porcelain crab, Petrolisthes cinctipes and Petrolisthes manimaculis (Anomura: Porcellanidae).</title>
        <authorList>
            <person name="Angst P."/>
        </authorList>
    </citation>
    <scope>NUCLEOTIDE SEQUENCE</scope>
    <source>
        <strain evidence="1">PB745_01</strain>
        <tissue evidence="1">Gill</tissue>
    </source>
</reference>
<evidence type="ECO:0000313" key="1">
    <source>
        <dbReference type="EMBL" id="KAK3881602.1"/>
    </source>
</evidence>
<gene>
    <name evidence="1" type="ORF">Pcinc_013984</name>
</gene>
<organism evidence="1 2">
    <name type="scientific">Petrolisthes cinctipes</name>
    <name type="common">Flat porcelain crab</name>
    <dbReference type="NCBI Taxonomy" id="88211"/>
    <lineage>
        <taxon>Eukaryota</taxon>
        <taxon>Metazoa</taxon>
        <taxon>Ecdysozoa</taxon>
        <taxon>Arthropoda</taxon>
        <taxon>Crustacea</taxon>
        <taxon>Multicrustacea</taxon>
        <taxon>Malacostraca</taxon>
        <taxon>Eumalacostraca</taxon>
        <taxon>Eucarida</taxon>
        <taxon>Decapoda</taxon>
        <taxon>Pleocyemata</taxon>
        <taxon>Anomura</taxon>
        <taxon>Galatheoidea</taxon>
        <taxon>Porcellanidae</taxon>
        <taxon>Petrolisthes</taxon>
    </lineage>
</organism>
<keyword evidence="2" id="KW-1185">Reference proteome</keyword>
<accession>A0AAE1KS86</accession>
<dbReference type="Proteomes" id="UP001286313">
    <property type="component" value="Unassembled WGS sequence"/>
</dbReference>